<evidence type="ECO:0000313" key="3">
    <source>
        <dbReference type="Proteomes" id="UP000000542"/>
    </source>
</evidence>
<accession>Q4QGP6</accession>
<reference evidence="2 3" key="1">
    <citation type="journal article" date="2005" name="Science">
        <title>The genome of the kinetoplastid parasite, Leishmania major.</title>
        <authorList>
            <person name="Ivens A.C."/>
            <person name="Peacock C.S."/>
            <person name="Worthey E.A."/>
            <person name="Murphy L."/>
            <person name="Aggarwal G."/>
            <person name="Berriman M."/>
            <person name="Sisk E."/>
            <person name="Rajandream M.A."/>
            <person name="Adlem E."/>
            <person name="Aert R."/>
            <person name="Anupama A."/>
            <person name="Apostolou Z."/>
            <person name="Attipoe P."/>
            <person name="Bason N."/>
            <person name="Bauser C."/>
            <person name="Beck A."/>
            <person name="Beverley S.M."/>
            <person name="Bianchettin G."/>
            <person name="Borzym K."/>
            <person name="Bothe G."/>
            <person name="Bruschi C.V."/>
            <person name="Collins M."/>
            <person name="Cadag E."/>
            <person name="Ciarloni L."/>
            <person name="Clayton C."/>
            <person name="Coulson R.M."/>
            <person name="Cronin A."/>
            <person name="Cruz A.K."/>
            <person name="Davies R.M."/>
            <person name="De Gaudenzi J."/>
            <person name="Dobson D.E."/>
            <person name="Duesterhoeft A."/>
            <person name="Fazelina G."/>
            <person name="Fosker N."/>
            <person name="Frasch A.C."/>
            <person name="Fraser A."/>
            <person name="Fuchs M."/>
            <person name="Gabel C."/>
            <person name="Goble A."/>
            <person name="Goffeau A."/>
            <person name="Harris D."/>
            <person name="Hertz-Fowler C."/>
            <person name="Hilbert H."/>
            <person name="Horn D."/>
            <person name="Huang Y."/>
            <person name="Klages S."/>
            <person name="Knights A."/>
            <person name="Kube M."/>
            <person name="Larke N."/>
            <person name="Litvin L."/>
            <person name="Lord A."/>
            <person name="Louie T."/>
            <person name="Marra M."/>
            <person name="Masuy D."/>
            <person name="Matthews K."/>
            <person name="Michaeli S."/>
            <person name="Mottram J.C."/>
            <person name="Muller-Auer S."/>
            <person name="Munden H."/>
            <person name="Nelson S."/>
            <person name="Norbertczak H."/>
            <person name="Oliver K."/>
            <person name="O'neil S."/>
            <person name="Pentony M."/>
            <person name="Pohl T.M."/>
            <person name="Price C."/>
            <person name="Purnelle B."/>
            <person name="Quail M.A."/>
            <person name="Rabbinowitsch E."/>
            <person name="Reinhardt R."/>
            <person name="Rieger M."/>
            <person name="Rinta J."/>
            <person name="Robben J."/>
            <person name="Robertson L."/>
            <person name="Ruiz J.C."/>
            <person name="Rutter S."/>
            <person name="Saunders D."/>
            <person name="Schafer M."/>
            <person name="Schein J."/>
            <person name="Schwartz D.C."/>
            <person name="Seeger K."/>
            <person name="Seyler A."/>
            <person name="Sharp S."/>
            <person name="Shin H."/>
            <person name="Sivam D."/>
            <person name="Squares R."/>
            <person name="Squares S."/>
            <person name="Tosato V."/>
            <person name="Vogt C."/>
            <person name="Volckaert G."/>
            <person name="Wambutt R."/>
            <person name="Warren T."/>
            <person name="Wedler H."/>
            <person name="Woodward J."/>
            <person name="Zhou S."/>
            <person name="Zimmermann W."/>
            <person name="Smith D.F."/>
            <person name="Blackwell J.M."/>
            <person name="Stuart K.D."/>
            <person name="Barrell B."/>
            <person name="Myler P.J."/>
        </authorList>
    </citation>
    <scope>NUCLEOTIDE SEQUENCE [LARGE SCALE GENOMIC DNA]</scope>
    <source>
        <strain evidence="3">MHOM/IL/81/Friedlin</strain>
    </source>
</reference>
<feature type="compositionally biased region" description="Polar residues" evidence="1">
    <location>
        <begin position="688"/>
        <end position="701"/>
    </location>
</feature>
<protein>
    <submittedName>
        <fullName evidence="2">Uncharacterized protein</fullName>
    </submittedName>
</protein>
<dbReference type="EMBL" id="FR796408">
    <property type="protein sequence ID" value="CAJ02605.1"/>
    <property type="molecule type" value="Genomic_DNA"/>
</dbReference>
<dbReference type="KEGG" id="lma:LMJF_12_0460"/>
<keyword evidence="3" id="KW-1185">Reference proteome</keyword>
<feature type="compositionally biased region" description="Basic and acidic residues" evidence="1">
    <location>
        <begin position="154"/>
        <end position="165"/>
    </location>
</feature>
<feature type="region of interest" description="Disordered" evidence="1">
    <location>
        <begin position="122"/>
        <end position="220"/>
    </location>
</feature>
<dbReference type="Proteomes" id="UP000000542">
    <property type="component" value="Chromosome 12"/>
</dbReference>
<dbReference type="OMA" id="NAPTCMS"/>
<organism evidence="2 3">
    <name type="scientific">Leishmania major</name>
    <dbReference type="NCBI Taxonomy" id="5664"/>
    <lineage>
        <taxon>Eukaryota</taxon>
        <taxon>Discoba</taxon>
        <taxon>Euglenozoa</taxon>
        <taxon>Kinetoplastea</taxon>
        <taxon>Metakinetoplastina</taxon>
        <taxon>Trypanosomatida</taxon>
        <taxon>Trypanosomatidae</taxon>
        <taxon>Leishmaniinae</taxon>
        <taxon>Leishmania</taxon>
    </lineage>
</organism>
<evidence type="ECO:0000256" key="1">
    <source>
        <dbReference type="SAM" id="MobiDB-lite"/>
    </source>
</evidence>
<feature type="compositionally biased region" description="Low complexity" evidence="1">
    <location>
        <begin position="27"/>
        <end position="51"/>
    </location>
</feature>
<feature type="compositionally biased region" description="Low complexity" evidence="1">
    <location>
        <begin position="242"/>
        <end position="256"/>
    </location>
</feature>
<dbReference type="HOGENOM" id="CLU_357335_0_0_1"/>
<feature type="compositionally biased region" description="Low complexity" evidence="1">
    <location>
        <begin position="285"/>
        <end position="307"/>
    </location>
</feature>
<name>Q4QGP6_LEIMA</name>
<feature type="compositionally biased region" description="Polar residues" evidence="1">
    <location>
        <begin position="15"/>
        <end position="24"/>
    </location>
</feature>
<dbReference type="InParanoid" id="Q4QGP6"/>
<gene>
    <name evidence="2" type="ORF">LMJF_12_0460</name>
</gene>
<sequence length="785" mass="81259">MQSFNAPSAAMAGSTLASRHSSGATRPLSPLLPQSLSMESEGPLAGTPAAAPVTASSTARIVTSNAPTCMSDAHDSVSVTQHHVCVSVSSAVTSHAASTSPTLPPRRPRKLALASAHMVVLPHGSHRNGSGSGEDLLSEHTATPPTPSPALDADPSRLCDMHSFPDGEPWPSNDPAHGGFGPHHRHMHTLPRLSEGALSAPAESRTADLLPPAPRQGDVGAISDAEGAVVRAHTLSVSATAATLASTRSPARRASVLPPPPSPTFESPAVPTSPPLTKDNQDNMSPSYSCSMSIPSPSPAFSPFTQQPSPPLSPAIVACCPARGTEQKAVQRQRSESVPPSAVAHKLLSTGCTAEPDMPVVHPAARRRSSYVSGSTMLGSFCLTEDGVESSDGGATATADTPLMRSNTSRATAFSSAAAAAAMTTTSATPYTLPSPTTTQRCRSASAMMRYASTFLSKDGSSVDASAAAAEAALLSTPSQSTTHPPCALSSAVVSRMQNDRDKDNGEVAATVPAVAVTPAMPSTYHLLTAPATGARSDDLSWFLPSLPDGHAPSFLAEAPQHLRAYLAAECDRAMRAVQRQELWAGQTAAGREELRRQVEGHIVAKHHNRAEGLRKDASAWRLPLEALWPEQPLRSNKAVLVLDDGKSSARSAADTTIAVAGDALPSLALFPRLMSTSLPCMEFRRGTATQPEVHTSTPTRTEPAGDEQDAVAVGSPVEKGDVEDSAIFEKSGLAESQGRPSRSEAAASVPLPPGAPRSRASVSFLGSSLSYEAALLDAAQEMSG</sequence>
<dbReference type="RefSeq" id="XP_001681652.1">
    <property type="nucleotide sequence ID" value="XM_001681600.1"/>
</dbReference>
<evidence type="ECO:0000313" key="2">
    <source>
        <dbReference type="EMBL" id="CAJ02605.1"/>
    </source>
</evidence>
<proteinExistence type="predicted"/>
<reference evidence="2 3" key="2">
    <citation type="journal article" date="2011" name="Genome Res.">
        <title>Chromosome and gene copy number variation allow major structural change between species and strains of Leishmania.</title>
        <authorList>
            <person name="Rogers M.B."/>
            <person name="Hilley J.D."/>
            <person name="Dickens N.J."/>
            <person name="Wilkes J."/>
            <person name="Bates P.A."/>
            <person name="Depledge D.P."/>
            <person name="Harris D."/>
            <person name="Her Y."/>
            <person name="Herzyk P."/>
            <person name="Imamura H."/>
            <person name="Otto T.D."/>
            <person name="Sanders M."/>
            <person name="Seeger K."/>
            <person name="Dujardin J.C."/>
            <person name="Berriman M."/>
            <person name="Smith D.F."/>
            <person name="Hertz-Fowler C."/>
            <person name="Mottram J.C."/>
        </authorList>
    </citation>
    <scope>NUCLEOTIDE SEQUENCE [LARGE SCALE GENOMIC DNA]</scope>
    <source>
        <strain evidence="3">MHOM/IL/81/Friedlin</strain>
    </source>
</reference>
<feature type="region of interest" description="Disordered" evidence="1">
    <location>
        <begin position="242"/>
        <end position="309"/>
    </location>
</feature>
<dbReference type="VEuPathDB" id="TriTrypDB:LMJFC_120010800"/>
<dbReference type="VEuPathDB" id="TriTrypDB:LMJLV39_120010100"/>
<dbReference type="VEuPathDB" id="TriTrypDB:LMJSD75_120010000"/>
<dbReference type="GeneID" id="5649937"/>
<feature type="region of interest" description="Disordered" evidence="1">
    <location>
        <begin position="687"/>
        <end position="760"/>
    </location>
</feature>
<dbReference type="VEuPathDB" id="TriTrypDB:LmjF.12.0460"/>
<feature type="region of interest" description="Disordered" evidence="1">
    <location>
        <begin position="1"/>
        <end position="51"/>
    </location>
</feature>
<dbReference type="AlphaFoldDB" id="Q4QGP6"/>
<dbReference type="eggNOG" id="ENOG502SHB9">
    <property type="taxonomic scope" value="Eukaryota"/>
</dbReference>